<accession>A0A1E2ULK0</accession>
<dbReference type="InterPro" id="IPR036873">
    <property type="entry name" value="Rhodanese-like_dom_sf"/>
</dbReference>
<evidence type="ECO:0000313" key="2">
    <source>
        <dbReference type="EMBL" id="ODB95425.1"/>
    </source>
</evidence>
<comment type="caution">
    <text evidence="2">The sequence shown here is derived from an EMBL/GenBank/DDBJ whole genome shotgun (WGS) entry which is preliminary data.</text>
</comment>
<reference evidence="2 3" key="1">
    <citation type="submission" date="2016-03" db="EMBL/GenBank/DDBJ databases">
        <title>Chemosynthetic sulphur-oxidizing symbionts of marine invertebrate animals are capable of nitrogen fixation.</title>
        <authorList>
            <person name="Petersen J.M."/>
            <person name="Kemper A."/>
            <person name="Gruber-Vodicka H."/>
            <person name="Cardini U."/>
            <person name="Geest Mvander."/>
            <person name="Kleiner M."/>
            <person name="Bulgheresi S."/>
            <person name="Fussmann M."/>
            <person name="Herbold C."/>
            <person name="Seah B.K.B."/>
            <person name="Antony C.Paul."/>
            <person name="Liu D."/>
            <person name="Belitz A."/>
            <person name="Weber M."/>
        </authorList>
    </citation>
    <scope>NUCLEOTIDE SEQUENCE [LARGE SCALE GENOMIC DNA]</scope>
    <source>
        <strain evidence="2">G_D</strain>
    </source>
</reference>
<proteinExistence type="predicted"/>
<evidence type="ECO:0000313" key="3">
    <source>
        <dbReference type="Proteomes" id="UP000094849"/>
    </source>
</evidence>
<organism evidence="2 3">
    <name type="scientific">Candidatus Thiodiazotropha endoloripes</name>
    <dbReference type="NCBI Taxonomy" id="1818881"/>
    <lineage>
        <taxon>Bacteria</taxon>
        <taxon>Pseudomonadati</taxon>
        <taxon>Pseudomonadota</taxon>
        <taxon>Gammaproteobacteria</taxon>
        <taxon>Chromatiales</taxon>
        <taxon>Sedimenticolaceae</taxon>
        <taxon>Candidatus Thiodiazotropha</taxon>
    </lineage>
</organism>
<feature type="domain" description="Rhodanese" evidence="1">
    <location>
        <begin position="78"/>
        <end position="168"/>
    </location>
</feature>
<dbReference type="AlphaFoldDB" id="A0A1E2ULK0"/>
<dbReference type="CDD" id="cd00158">
    <property type="entry name" value="RHOD"/>
    <property type="match status" value="1"/>
</dbReference>
<dbReference type="Gene3D" id="3.40.250.10">
    <property type="entry name" value="Rhodanese-like domain"/>
    <property type="match status" value="1"/>
</dbReference>
<dbReference type="STRING" id="1818881.A3196_00850"/>
<dbReference type="Proteomes" id="UP000094849">
    <property type="component" value="Unassembled WGS sequence"/>
</dbReference>
<evidence type="ECO:0000259" key="1">
    <source>
        <dbReference type="PROSITE" id="PS50206"/>
    </source>
</evidence>
<dbReference type="EMBL" id="LVJZ01000003">
    <property type="protein sequence ID" value="ODB95425.1"/>
    <property type="molecule type" value="Genomic_DNA"/>
</dbReference>
<protein>
    <recommendedName>
        <fullName evidence="1">Rhodanese domain-containing protein</fullName>
    </recommendedName>
</protein>
<dbReference type="PROSITE" id="PS50206">
    <property type="entry name" value="RHODANESE_3"/>
    <property type="match status" value="1"/>
</dbReference>
<dbReference type="RefSeq" id="WP_069024024.1">
    <property type="nucleotide sequence ID" value="NZ_LVJZ01000003.1"/>
</dbReference>
<dbReference type="InterPro" id="IPR001763">
    <property type="entry name" value="Rhodanese-like_dom"/>
</dbReference>
<dbReference type="Pfam" id="PF00581">
    <property type="entry name" value="Rhodanese"/>
    <property type="match status" value="1"/>
</dbReference>
<dbReference type="SUPFAM" id="SSF52821">
    <property type="entry name" value="Rhodanese/Cell cycle control phosphatase"/>
    <property type="match status" value="1"/>
</dbReference>
<sequence length="299" mass="33682">MRSYPKQKTAKFVIASLFFSTSITVTTLTIAQDGESDGNRYYLERFYQQDISAAKAYLGMLGKLKEDRAEDDSEKEDDDEKITIIDVRDATEYRMGHPKKAIHMPYPRIYRECVDNMRTEDGACASGTVYQVRQDPESLFLQIEGRIEDKQTPIATLCRTGFRSVLVANIISKPTTICDLKGYTGSEYDDCITTYQDRGYENVSNIWQGFVGQPMAGIISSSGSRYVVGDDQTLTDLTLADGSMAKGFVAYDLDLNNDGTISSDDKDGWRYHQNLPYSTKMKRKLINAEADAMGYYDLP</sequence>
<dbReference type="SMART" id="SM00450">
    <property type="entry name" value="RHOD"/>
    <property type="match status" value="1"/>
</dbReference>
<name>A0A1E2ULK0_9GAMM</name>
<keyword evidence="3" id="KW-1185">Reference proteome</keyword>
<gene>
    <name evidence="2" type="ORF">A3196_00850</name>
</gene>